<organism evidence="1 2">
    <name type="scientific">Rhizoctonia solani 123E</name>
    <dbReference type="NCBI Taxonomy" id="1423351"/>
    <lineage>
        <taxon>Eukaryota</taxon>
        <taxon>Fungi</taxon>
        <taxon>Dikarya</taxon>
        <taxon>Basidiomycota</taxon>
        <taxon>Agaricomycotina</taxon>
        <taxon>Agaricomycetes</taxon>
        <taxon>Cantharellales</taxon>
        <taxon>Ceratobasidiaceae</taxon>
        <taxon>Rhizoctonia</taxon>
    </lineage>
</organism>
<proteinExistence type="predicted"/>
<feature type="non-terminal residue" evidence="1">
    <location>
        <position position="255"/>
    </location>
</feature>
<evidence type="ECO:0000313" key="2">
    <source>
        <dbReference type="Proteomes" id="UP000027456"/>
    </source>
</evidence>
<name>A0A074RHT2_9AGAM</name>
<dbReference type="EMBL" id="AZST01002450">
    <property type="protein sequence ID" value="KEP44970.1"/>
    <property type="molecule type" value="Genomic_DNA"/>
</dbReference>
<dbReference type="Proteomes" id="UP000027456">
    <property type="component" value="Unassembled WGS sequence"/>
</dbReference>
<keyword evidence="2" id="KW-1185">Reference proteome</keyword>
<evidence type="ECO:0000313" key="1">
    <source>
        <dbReference type="EMBL" id="KEP44970.1"/>
    </source>
</evidence>
<accession>A0A074RHT2</accession>
<reference evidence="1 2" key="1">
    <citation type="submission" date="2013-12" db="EMBL/GenBank/DDBJ databases">
        <authorList>
            <person name="Cubeta M."/>
            <person name="Pakala S."/>
            <person name="Fedorova N."/>
            <person name="Thomas E."/>
            <person name="Dean R."/>
            <person name="Jabaji S."/>
            <person name="Neate S."/>
            <person name="Toda T."/>
            <person name="Tavantzis S."/>
            <person name="Vilgalys R."/>
            <person name="Bharathan N."/>
            <person name="Pakala S."/>
            <person name="Losada L.S."/>
            <person name="Zafar N."/>
            <person name="Nierman W."/>
        </authorList>
    </citation>
    <scope>NUCLEOTIDE SEQUENCE [LARGE SCALE GENOMIC DNA]</scope>
    <source>
        <strain evidence="1 2">123E</strain>
    </source>
</reference>
<sequence length="255" mass="26718">MSGTLDSNTDIGTGQGRSVVGIVTRHGAEVVETLETLDDFVLVLGEHTGKAIGIHDYLVESCVLAAESGAVLESLGRVHVITETEATTGLLCDSELITGNPLDLDTEGNSIVDDLLVIVTGRIEDGEETNKLETAAVGLDEVLVDGELVGGERGNRSPRKATGPRVVTLHVLPKSSIPAAISGQGSCAMAKGESGKRGIHRRPSAQSPGLVFIDVLHTTDGLPRYATPLLDYPVAYYPDRPRARPGIGDDIGGSY</sequence>
<dbReference type="HOGENOM" id="CLU_1092196_0_0_1"/>
<gene>
    <name evidence="1" type="ORF">V565_338180</name>
</gene>
<comment type="caution">
    <text evidence="1">The sequence shown here is derived from an EMBL/GenBank/DDBJ whole genome shotgun (WGS) entry which is preliminary data.</text>
</comment>
<dbReference type="AlphaFoldDB" id="A0A074RHT2"/>
<protein>
    <submittedName>
        <fullName evidence="1">Uncharacterized protein</fullName>
    </submittedName>
</protein>
<dbReference type="OrthoDB" id="5600131at2759"/>